<accession>A0A9W7NJV1</accession>
<evidence type="ECO:0000256" key="2">
    <source>
        <dbReference type="ARBA" id="ARBA00023125"/>
    </source>
</evidence>
<sequence length="363" mass="38973">MPPPSDRNRASRTERVSLAPSLAQVAARAGVSVATASRVINGVANKATEETAERVRAAIRELGYRPGSVGRALRRRESRIVGVLAANLANPSMAAIASSIEWSLRGEGLVMSLCDTHERADVQDEYIREMRAQLVRAMILVGAVDSPALDEARAGGDTLVFVNRPDPGDPSSPYVGIDNAGAGAEIADRLLERGVRRIGVLHASLDRTAGHWRLSGLFDRLAAAGVDTAAIPCATGPGLDHIVVGYHAMGAMLERPDRPRVIVCLSDLLAYGAYRRAREAGLEVPGDVAFFGFDDNPINPWIADWLNSVRVPADHFGPAIVGMLHRLWDGERPDPLLLTHRLTIRNRRLPGESQPGPPASSRG</sequence>
<dbReference type="Proteomes" id="UP000480854">
    <property type="component" value="Unassembled WGS sequence"/>
</dbReference>
<dbReference type="EMBL" id="QOKW01000008">
    <property type="protein sequence ID" value="KAA0680718.1"/>
    <property type="molecule type" value="Genomic_DNA"/>
</dbReference>
<dbReference type="GO" id="GO:0003700">
    <property type="term" value="F:DNA-binding transcription factor activity"/>
    <property type="evidence" value="ECO:0007669"/>
    <property type="project" value="TreeGrafter"/>
</dbReference>
<gene>
    <name evidence="5" type="ORF">DS843_12850</name>
</gene>
<protein>
    <submittedName>
        <fullName evidence="5">LacI family transcriptional regulator</fullName>
    </submittedName>
</protein>
<evidence type="ECO:0000313" key="5">
    <source>
        <dbReference type="EMBL" id="KAA0680718.1"/>
    </source>
</evidence>
<dbReference type="InterPro" id="IPR000843">
    <property type="entry name" value="HTH_LacI"/>
</dbReference>
<dbReference type="Pfam" id="PF13377">
    <property type="entry name" value="Peripla_BP_3"/>
    <property type="match status" value="1"/>
</dbReference>
<reference evidence="5 6" key="1">
    <citation type="submission" date="2018-07" db="EMBL/GenBank/DDBJ databases">
        <title>Genome sequence of Azospirillum sp. ATCC 49961.</title>
        <authorList>
            <person name="Sant'Anna F.H."/>
            <person name="Baldani J.I."/>
            <person name="Zilli J.E."/>
            <person name="Reis V.M."/>
            <person name="Hartmann A."/>
            <person name="Cruz L."/>
            <person name="de Souza E.M."/>
            <person name="de Oliveira Pedrosa F."/>
            <person name="Passaglia L.M.P."/>
        </authorList>
    </citation>
    <scope>NUCLEOTIDE SEQUENCE [LARGE SCALE GENOMIC DNA]</scope>
    <source>
        <strain evidence="5 6">ATCC 49961</strain>
    </source>
</reference>
<proteinExistence type="predicted"/>
<dbReference type="Gene3D" id="1.10.260.40">
    <property type="entry name" value="lambda repressor-like DNA-binding domains"/>
    <property type="match status" value="1"/>
</dbReference>
<keyword evidence="1" id="KW-0805">Transcription regulation</keyword>
<dbReference type="RefSeq" id="WP_149469292.1">
    <property type="nucleotide sequence ID" value="NZ_QOKW01000008.1"/>
</dbReference>
<dbReference type="OrthoDB" id="7170131at2"/>
<dbReference type="CDD" id="cd01392">
    <property type="entry name" value="HTH_LacI"/>
    <property type="match status" value="1"/>
</dbReference>
<keyword evidence="2" id="KW-0238">DNA-binding</keyword>
<dbReference type="PANTHER" id="PTHR30146">
    <property type="entry name" value="LACI-RELATED TRANSCRIPTIONAL REPRESSOR"/>
    <property type="match status" value="1"/>
</dbReference>
<dbReference type="CDD" id="cd06267">
    <property type="entry name" value="PBP1_LacI_sugar_binding-like"/>
    <property type="match status" value="1"/>
</dbReference>
<dbReference type="Pfam" id="PF00356">
    <property type="entry name" value="LacI"/>
    <property type="match status" value="1"/>
</dbReference>
<organism evidence="5 6">
    <name type="scientific">Roseomonas genomospecies 6</name>
    <dbReference type="NCBI Taxonomy" id="214106"/>
    <lineage>
        <taxon>Bacteria</taxon>
        <taxon>Pseudomonadati</taxon>
        <taxon>Pseudomonadota</taxon>
        <taxon>Alphaproteobacteria</taxon>
        <taxon>Acetobacterales</taxon>
        <taxon>Roseomonadaceae</taxon>
        <taxon>Roseomonas</taxon>
    </lineage>
</organism>
<name>A0A9W7NJV1_9PROT</name>
<dbReference type="InterPro" id="IPR010982">
    <property type="entry name" value="Lambda_DNA-bd_dom_sf"/>
</dbReference>
<dbReference type="SUPFAM" id="SSF47413">
    <property type="entry name" value="lambda repressor-like DNA-binding domains"/>
    <property type="match status" value="1"/>
</dbReference>
<evidence type="ECO:0000256" key="1">
    <source>
        <dbReference type="ARBA" id="ARBA00023015"/>
    </source>
</evidence>
<evidence type="ECO:0000259" key="4">
    <source>
        <dbReference type="PROSITE" id="PS50932"/>
    </source>
</evidence>
<dbReference type="InterPro" id="IPR046335">
    <property type="entry name" value="LacI/GalR-like_sensor"/>
</dbReference>
<comment type="caution">
    <text evidence="5">The sequence shown here is derived from an EMBL/GenBank/DDBJ whole genome shotgun (WGS) entry which is preliminary data.</text>
</comment>
<dbReference type="GO" id="GO:0000976">
    <property type="term" value="F:transcription cis-regulatory region binding"/>
    <property type="evidence" value="ECO:0007669"/>
    <property type="project" value="TreeGrafter"/>
</dbReference>
<dbReference type="AlphaFoldDB" id="A0A9W7NJV1"/>
<dbReference type="PROSITE" id="PS50932">
    <property type="entry name" value="HTH_LACI_2"/>
    <property type="match status" value="1"/>
</dbReference>
<dbReference type="SUPFAM" id="SSF53822">
    <property type="entry name" value="Periplasmic binding protein-like I"/>
    <property type="match status" value="1"/>
</dbReference>
<evidence type="ECO:0000256" key="3">
    <source>
        <dbReference type="ARBA" id="ARBA00023163"/>
    </source>
</evidence>
<dbReference type="PANTHER" id="PTHR30146:SF109">
    <property type="entry name" value="HTH-TYPE TRANSCRIPTIONAL REGULATOR GALS"/>
    <property type="match status" value="1"/>
</dbReference>
<keyword evidence="3" id="KW-0804">Transcription</keyword>
<dbReference type="Gene3D" id="3.40.50.2300">
    <property type="match status" value="2"/>
</dbReference>
<evidence type="ECO:0000313" key="6">
    <source>
        <dbReference type="Proteomes" id="UP000480854"/>
    </source>
</evidence>
<dbReference type="SMART" id="SM00354">
    <property type="entry name" value="HTH_LACI"/>
    <property type="match status" value="1"/>
</dbReference>
<feature type="domain" description="HTH lacI-type" evidence="4">
    <location>
        <begin position="20"/>
        <end position="75"/>
    </location>
</feature>
<keyword evidence="6" id="KW-1185">Reference proteome</keyword>
<dbReference type="InterPro" id="IPR028082">
    <property type="entry name" value="Peripla_BP_I"/>
</dbReference>